<dbReference type="RefSeq" id="XP_049128659.1">
    <property type="nucleotide sequence ID" value="XM_049272702.1"/>
</dbReference>
<evidence type="ECO:0000313" key="1">
    <source>
        <dbReference type="EMBL" id="GKT46309.1"/>
    </source>
</evidence>
<name>A0AA37P7Y3_9PEZI</name>
<proteinExistence type="predicted"/>
<keyword evidence="2" id="KW-1185">Reference proteome</keyword>
<sequence>MPRLATATDERRMVGGCDIRVEDWDMVALGVFGDDGWTPAPRQRGPVRVGLGAGVVRQLPPGEVVLGGKRYVERLDFGALCLADRSVFSLPRASYERRVNADDCSVRTPCKFVRQPIAPLLKLDIIMIYR</sequence>
<dbReference type="AlphaFoldDB" id="A0AA37P7Y3"/>
<gene>
    <name evidence="1" type="ORF">ColSpa_06490</name>
</gene>
<accession>A0AA37P7Y3</accession>
<comment type="caution">
    <text evidence="1">The sequence shown here is derived from an EMBL/GenBank/DDBJ whole genome shotgun (WGS) entry which is preliminary data.</text>
</comment>
<dbReference type="EMBL" id="BQXU01000015">
    <property type="protein sequence ID" value="GKT46309.1"/>
    <property type="molecule type" value="Genomic_DNA"/>
</dbReference>
<organism evidence="1 2">
    <name type="scientific">Colletotrichum spaethianum</name>
    <dbReference type="NCBI Taxonomy" id="700344"/>
    <lineage>
        <taxon>Eukaryota</taxon>
        <taxon>Fungi</taxon>
        <taxon>Dikarya</taxon>
        <taxon>Ascomycota</taxon>
        <taxon>Pezizomycotina</taxon>
        <taxon>Sordariomycetes</taxon>
        <taxon>Hypocreomycetidae</taxon>
        <taxon>Glomerellales</taxon>
        <taxon>Glomerellaceae</taxon>
        <taxon>Colletotrichum</taxon>
        <taxon>Colletotrichum spaethianum species complex</taxon>
    </lineage>
</organism>
<evidence type="ECO:0000313" key="2">
    <source>
        <dbReference type="Proteomes" id="UP001055115"/>
    </source>
</evidence>
<protein>
    <submittedName>
        <fullName evidence="1">Uncharacterized protein</fullName>
    </submittedName>
</protein>
<dbReference type="Proteomes" id="UP001055115">
    <property type="component" value="Unassembled WGS sequence"/>
</dbReference>
<dbReference type="GeneID" id="73327292"/>
<reference evidence="1 2" key="1">
    <citation type="submission" date="2022-03" db="EMBL/GenBank/DDBJ databases">
        <title>Genome data of Colletotrichum spp.</title>
        <authorList>
            <person name="Utami Y.D."/>
            <person name="Hiruma K."/>
        </authorList>
    </citation>
    <scope>NUCLEOTIDE SEQUENCE [LARGE SCALE GENOMIC DNA]</scope>
    <source>
        <strain evidence="1 2">MAFF 239500</strain>
    </source>
</reference>